<feature type="compositionally biased region" description="Polar residues" evidence="1">
    <location>
        <begin position="329"/>
        <end position="347"/>
    </location>
</feature>
<dbReference type="Proteomes" id="UP000465360">
    <property type="component" value="Unassembled WGS sequence"/>
</dbReference>
<reference evidence="2 3" key="1">
    <citation type="journal article" date="2019" name="Emerg. Microbes Infect.">
        <title>Comprehensive subspecies identification of 175 nontuberculous mycobacteria species based on 7547 genomic profiles.</title>
        <authorList>
            <person name="Matsumoto Y."/>
            <person name="Kinjo T."/>
            <person name="Motooka D."/>
            <person name="Nabeya D."/>
            <person name="Jung N."/>
            <person name="Uechi K."/>
            <person name="Horii T."/>
            <person name="Iida T."/>
            <person name="Fujita J."/>
            <person name="Nakamura S."/>
        </authorList>
    </citation>
    <scope>NUCLEOTIDE SEQUENCE [LARGE SCALE GENOMIC DNA]</scope>
    <source>
        <strain evidence="2 3">JCM 30725</strain>
    </source>
</reference>
<feature type="compositionally biased region" description="Low complexity" evidence="1">
    <location>
        <begin position="204"/>
        <end position="241"/>
    </location>
</feature>
<dbReference type="EMBL" id="BLKZ01000001">
    <property type="protein sequence ID" value="GFG92229.1"/>
    <property type="molecule type" value="Genomic_DNA"/>
</dbReference>
<keyword evidence="3" id="KW-1185">Reference proteome</keyword>
<feature type="region of interest" description="Disordered" evidence="1">
    <location>
        <begin position="1"/>
        <end position="65"/>
    </location>
</feature>
<feature type="compositionally biased region" description="Basic and acidic residues" evidence="1">
    <location>
        <begin position="263"/>
        <end position="277"/>
    </location>
</feature>
<accession>A0A7I9YU64</accession>
<comment type="caution">
    <text evidence="2">The sequence shown here is derived from an EMBL/GenBank/DDBJ whole genome shotgun (WGS) entry which is preliminary data.</text>
</comment>
<organism evidence="2 3">
    <name type="scientific">Mycobacterium bourgelatii</name>
    <dbReference type="NCBI Taxonomy" id="1273442"/>
    <lineage>
        <taxon>Bacteria</taxon>
        <taxon>Bacillati</taxon>
        <taxon>Actinomycetota</taxon>
        <taxon>Actinomycetes</taxon>
        <taxon>Mycobacteriales</taxon>
        <taxon>Mycobacteriaceae</taxon>
        <taxon>Mycobacterium</taxon>
    </lineage>
</organism>
<feature type="region of interest" description="Disordered" evidence="1">
    <location>
        <begin position="315"/>
        <end position="356"/>
    </location>
</feature>
<evidence type="ECO:0000313" key="3">
    <source>
        <dbReference type="Proteomes" id="UP000465360"/>
    </source>
</evidence>
<feature type="compositionally biased region" description="Low complexity" evidence="1">
    <location>
        <begin position="1"/>
        <end position="33"/>
    </location>
</feature>
<evidence type="ECO:0000256" key="1">
    <source>
        <dbReference type="SAM" id="MobiDB-lite"/>
    </source>
</evidence>
<gene>
    <name evidence="2" type="ORF">MBOU_42710</name>
</gene>
<feature type="region of interest" description="Disordered" evidence="1">
    <location>
        <begin position="204"/>
        <end position="301"/>
    </location>
</feature>
<name>A0A7I9YU64_MYCBU</name>
<evidence type="ECO:0000313" key="2">
    <source>
        <dbReference type="EMBL" id="GFG92229.1"/>
    </source>
</evidence>
<protein>
    <submittedName>
        <fullName evidence="2">Uncharacterized protein</fullName>
    </submittedName>
</protein>
<sequence length="424" mass="44164">MTAGTGIGTVAARTTGTAATGEHTTRTPRTTGTADSLSRRVEAEQTKTAPGRDTTGETTAGRNGMATATTLAAVAVLTPGATGPAIASDLARRHRVIPRTTGTAVPATEHRHPRCTLGTLHRPGATPTPHTRIAWITAGTTGGAIGTIDRPRRAHTTISRRSGVTASTPIATIAHSTGLTEQRRTPTTSAASTTLTTRAAITAITTGPTHTGRTHGPQTTGPASTAHTTGSTLPTSPTGTTEQPRITTGPTHAARAPNTTHTAVDRCHRASSPDHAGRAGPTRTASATIPREQPAIAPRTAITPRAAVTDANPTRAAGTAITEQPRIPTPTTGLSGRTRSTPTATAPQNPPCPTVCPSSRRAIDTITDQRTPQQQIGRSIDHTQQLLLEHLQRRCVSRLGNRKCITCSTQRLHKLTLKHRRFSA</sequence>
<proteinExistence type="predicted"/>
<dbReference type="AlphaFoldDB" id="A0A7I9YU64"/>